<accession>A0A0F9X951</accession>
<dbReference type="InterPro" id="IPR047057">
    <property type="entry name" value="MerR_fam"/>
</dbReference>
<proteinExistence type="predicted"/>
<sequence>MNISQVAQASGLSARMIRHYESIELLPAPTRSESGYRQYSQRDLHNLRFIHSARQLGFSMEQVAQLLALWQDRSRSSSEVKLLAQQHLQELEQKIVDLQAMRDTLAELARSCQGDDRPDCPIINSLATP</sequence>
<keyword evidence="4" id="KW-0238">DNA-binding</keyword>
<dbReference type="InterPro" id="IPR009061">
    <property type="entry name" value="DNA-bd_dom_put_sf"/>
</dbReference>
<evidence type="ECO:0000256" key="1">
    <source>
        <dbReference type="ARBA" id="ARBA00004496"/>
    </source>
</evidence>
<protein>
    <recommendedName>
        <fullName evidence="7">HTH merR-type domain-containing protein</fullName>
    </recommendedName>
</protein>
<gene>
    <name evidence="8" type="ORF">LCGC14_0177460</name>
</gene>
<dbReference type="GO" id="GO:0045893">
    <property type="term" value="P:positive regulation of DNA-templated transcription"/>
    <property type="evidence" value="ECO:0007669"/>
    <property type="project" value="InterPro"/>
</dbReference>
<dbReference type="Pfam" id="PF00376">
    <property type="entry name" value="MerR"/>
    <property type="match status" value="1"/>
</dbReference>
<name>A0A0F9X951_9ZZZZ</name>
<evidence type="ECO:0000256" key="3">
    <source>
        <dbReference type="ARBA" id="ARBA00023015"/>
    </source>
</evidence>
<dbReference type="Gene3D" id="1.10.1660.10">
    <property type="match status" value="1"/>
</dbReference>
<feature type="coiled-coil region" evidence="6">
    <location>
        <begin position="81"/>
        <end position="108"/>
    </location>
</feature>
<keyword evidence="2" id="KW-0963">Cytoplasm</keyword>
<feature type="domain" description="HTH merR-type" evidence="7">
    <location>
        <begin position="1"/>
        <end position="69"/>
    </location>
</feature>
<evidence type="ECO:0000259" key="7">
    <source>
        <dbReference type="PROSITE" id="PS50937"/>
    </source>
</evidence>
<keyword evidence="3" id="KW-0805">Transcription regulation</keyword>
<dbReference type="SMART" id="SM00422">
    <property type="entry name" value="HTH_MERR"/>
    <property type="match status" value="1"/>
</dbReference>
<dbReference type="InterPro" id="IPR015358">
    <property type="entry name" value="Tscrpt_reg_MerR_DNA-bd"/>
</dbReference>
<dbReference type="Pfam" id="PF09278">
    <property type="entry name" value="MerR-DNA-bind"/>
    <property type="match status" value="1"/>
</dbReference>
<dbReference type="PANTHER" id="PTHR30204:SF94">
    <property type="entry name" value="HEAVY METAL-DEPENDENT TRANSCRIPTIONAL REGULATOR HI_0293-RELATED"/>
    <property type="match status" value="1"/>
</dbReference>
<dbReference type="NCBIfam" id="TIGR02044">
    <property type="entry name" value="CueR"/>
    <property type="match status" value="1"/>
</dbReference>
<keyword evidence="6" id="KW-0175">Coiled coil</keyword>
<dbReference type="PROSITE" id="PS50937">
    <property type="entry name" value="HTH_MERR_2"/>
    <property type="match status" value="1"/>
</dbReference>
<dbReference type="GO" id="GO:0003677">
    <property type="term" value="F:DNA binding"/>
    <property type="evidence" value="ECO:0007669"/>
    <property type="project" value="UniProtKB-KW"/>
</dbReference>
<dbReference type="GO" id="GO:0005737">
    <property type="term" value="C:cytoplasm"/>
    <property type="evidence" value="ECO:0007669"/>
    <property type="project" value="UniProtKB-SubCell"/>
</dbReference>
<evidence type="ECO:0000256" key="6">
    <source>
        <dbReference type="SAM" id="Coils"/>
    </source>
</evidence>
<dbReference type="GO" id="GO:0005507">
    <property type="term" value="F:copper ion binding"/>
    <property type="evidence" value="ECO:0007669"/>
    <property type="project" value="InterPro"/>
</dbReference>
<dbReference type="CDD" id="cd01108">
    <property type="entry name" value="HTH_CueR"/>
    <property type="match status" value="1"/>
</dbReference>
<dbReference type="GO" id="GO:0003700">
    <property type="term" value="F:DNA-binding transcription factor activity"/>
    <property type="evidence" value="ECO:0007669"/>
    <property type="project" value="InterPro"/>
</dbReference>
<dbReference type="PANTHER" id="PTHR30204">
    <property type="entry name" value="REDOX-CYCLING DRUG-SENSING TRANSCRIPTIONAL ACTIVATOR SOXR"/>
    <property type="match status" value="1"/>
</dbReference>
<dbReference type="PRINTS" id="PR00040">
    <property type="entry name" value="HTHMERR"/>
</dbReference>
<evidence type="ECO:0000256" key="5">
    <source>
        <dbReference type="ARBA" id="ARBA00023163"/>
    </source>
</evidence>
<comment type="subcellular location">
    <subcellularLocation>
        <location evidence="1">Cytoplasm</location>
    </subcellularLocation>
</comment>
<evidence type="ECO:0000256" key="2">
    <source>
        <dbReference type="ARBA" id="ARBA00022490"/>
    </source>
</evidence>
<comment type="caution">
    <text evidence="8">The sequence shown here is derived from an EMBL/GenBank/DDBJ whole genome shotgun (WGS) entry which is preliminary data.</text>
</comment>
<organism evidence="8">
    <name type="scientific">marine sediment metagenome</name>
    <dbReference type="NCBI Taxonomy" id="412755"/>
    <lineage>
        <taxon>unclassified sequences</taxon>
        <taxon>metagenomes</taxon>
        <taxon>ecological metagenomes</taxon>
    </lineage>
</organism>
<reference evidence="8" key="1">
    <citation type="journal article" date="2015" name="Nature">
        <title>Complex archaea that bridge the gap between prokaryotes and eukaryotes.</title>
        <authorList>
            <person name="Spang A."/>
            <person name="Saw J.H."/>
            <person name="Jorgensen S.L."/>
            <person name="Zaremba-Niedzwiedzka K."/>
            <person name="Martijn J."/>
            <person name="Lind A.E."/>
            <person name="van Eijk R."/>
            <person name="Schleper C."/>
            <person name="Guy L."/>
            <person name="Ettema T.J."/>
        </authorList>
    </citation>
    <scope>NUCLEOTIDE SEQUENCE</scope>
</reference>
<dbReference type="SUPFAM" id="SSF46955">
    <property type="entry name" value="Putative DNA-binding domain"/>
    <property type="match status" value="1"/>
</dbReference>
<evidence type="ECO:0000313" key="8">
    <source>
        <dbReference type="EMBL" id="KKN95501.1"/>
    </source>
</evidence>
<dbReference type="InterPro" id="IPR011789">
    <property type="entry name" value="CueR"/>
</dbReference>
<keyword evidence="5" id="KW-0804">Transcription</keyword>
<dbReference type="InterPro" id="IPR000551">
    <property type="entry name" value="MerR-type_HTH_dom"/>
</dbReference>
<dbReference type="EMBL" id="LAZR01000070">
    <property type="protein sequence ID" value="KKN95501.1"/>
    <property type="molecule type" value="Genomic_DNA"/>
</dbReference>
<evidence type="ECO:0000256" key="4">
    <source>
        <dbReference type="ARBA" id="ARBA00023125"/>
    </source>
</evidence>
<dbReference type="AlphaFoldDB" id="A0A0F9X951"/>